<keyword evidence="2" id="KW-1185">Reference proteome</keyword>
<gene>
    <name evidence="1" type="ORF">BDY19DRAFT_1004927</name>
</gene>
<name>A0ACB8U5U1_9APHY</name>
<proteinExistence type="predicted"/>
<protein>
    <submittedName>
        <fullName evidence="1">Uncharacterized protein</fullName>
    </submittedName>
</protein>
<accession>A0ACB8U5U1</accession>
<evidence type="ECO:0000313" key="1">
    <source>
        <dbReference type="EMBL" id="KAI0089697.1"/>
    </source>
</evidence>
<dbReference type="Proteomes" id="UP001055072">
    <property type="component" value="Unassembled WGS sequence"/>
</dbReference>
<evidence type="ECO:0000313" key="2">
    <source>
        <dbReference type="Proteomes" id="UP001055072"/>
    </source>
</evidence>
<reference evidence="1" key="1">
    <citation type="journal article" date="2021" name="Environ. Microbiol.">
        <title>Gene family expansions and transcriptome signatures uncover fungal adaptations to wood decay.</title>
        <authorList>
            <person name="Hage H."/>
            <person name="Miyauchi S."/>
            <person name="Viragh M."/>
            <person name="Drula E."/>
            <person name="Min B."/>
            <person name="Chaduli D."/>
            <person name="Navarro D."/>
            <person name="Favel A."/>
            <person name="Norest M."/>
            <person name="Lesage-Meessen L."/>
            <person name="Balint B."/>
            <person name="Merenyi Z."/>
            <person name="de Eugenio L."/>
            <person name="Morin E."/>
            <person name="Martinez A.T."/>
            <person name="Baldrian P."/>
            <person name="Stursova M."/>
            <person name="Martinez M.J."/>
            <person name="Novotny C."/>
            <person name="Magnuson J.K."/>
            <person name="Spatafora J.W."/>
            <person name="Maurice S."/>
            <person name="Pangilinan J."/>
            <person name="Andreopoulos W."/>
            <person name="LaButti K."/>
            <person name="Hundley H."/>
            <person name="Na H."/>
            <person name="Kuo A."/>
            <person name="Barry K."/>
            <person name="Lipzen A."/>
            <person name="Henrissat B."/>
            <person name="Riley R."/>
            <person name="Ahrendt S."/>
            <person name="Nagy L.G."/>
            <person name="Grigoriev I.V."/>
            <person name="Martin F."/>
            <person name="Rosso M.N."/>
        </authorList>
    </citation>
    <scope>NUCLEOTIDE SEQUENCE</scope>
    <source>
        <strain evidence="1">CBS 384.51</strain>
    </source>
</reference>
<comment type="caution">
    <text evidence="1">The sequence shown here is derived from an EMBL/GenBank/DDBJ whole genome shotgun (WGS) entry which is preliminary data.</text>
</comment>
<dbReference type="EMBL" id="MU274910">
    <property type="protein sequence ID" value="KAI0089697.1"/>
    <property type="molecule type" value="Genomic_DNA"/>
</dbReference>
<organism evidence="1 2">
    <name type="scientific">Irpex rosettiformis</name>
    <dbReference type="NCBI Taxonomy" id="378272"/>
    <lineage>
        <taxon>Eukaryota</taxon>
        <taxon>Fungi</taxon>
        <taxon>Dikarya</taxon>
        <taxon>Basidiomycota</taxon>
        <taxon>Agaricomycotina</taxon>
        <taxon>Agaricomycetes</taxon>
        <taxon>Polyporales</taxon>
        <taxon>Irpicaceae</taxon>
        <taxon>Irpex</taxon>
    </lineage>
</organism>
<sequence length="296" mass="30820">MDRHGVGTNFGWLRPGLAAAVAALSTATGRCSTDSSDGYPRLSFLETTDHGTTTLPSPATSTAPSVQIGTKRRLSDDDDDGDGDGDGDQRISSNARSMPPPTSLPGTPTTPGFGSVTKRQRVGGADVDVEGEDKGGSSVDKTEEGGEVEEGVKEVTEGVKEVEITEAVKSDDKEDQVIADAQDTNAQDATVVDTTVEDTTAKDTIAKDATPAEPKPIDEAASAPTTIPLPDSPLLQSQSESTLPVDEQQISTLDVESTQVKGDEEEETKLPSNETKEELETIPTEGGAAPPTPLTN</sequence>